<accession>A0A1R3KPN6</accession>
<name>A0A1R3KPN6_9ROSI</name>
<dbReference type="AlphaFoldDB" id="A0A1R3KPN6"/>
<proteinExistence type="predicted"/>
<dbReference type="EMBL" id="AWUE01012521">
    <property type="protein sequence ID" value="OMP08988.1"/>
    <property type="molecule type" value="Genomic_DNA"/>
</dbReference>
<dbReference type="SUPFAM" id="SSF53098">
    <property type="entry name" value="Ribonuclease H-like"/>
    <property type="match status" value="1"/>
</dbReference>
<dbReference type="InterPro" id="IPR002156">
    <property type="entry name" value="RNaseH_domain"/>
</dbReference>
<feature type="domain" description="RNase H type-1" evidence="1">
    <location>
        <begin position="13"/>
        <end position="94"/>
    </location>
</feature>
<dbReference type="InterPro" id="IPR036397">
    <property type="entry name" value="RNaseH_sf"/>
</dbReference>
<dbReference type="OrthoDB" id="983829at2759"/>
<dbReference type="PANTHER" id="PTHR47723:SF22">
    <property type="entry name" value="RNASE H TYPE-1 DOMAIN-CONTAINING PROTEIN"/>
    <property type="match status" value="1"/>
</dbReference>
<evidence type="ECO:0000259" key="1">
    <source>
        <dbReference type="Pfam" id="PF13456"/>
    </source>
</evidence>
<gene>
    <name evidence="2" type="ORF">COLO4_05921</name>
</gene>
<dbReference type="PANTHER" id="PTHR47723">
    <property type="entry name" value="OS05G0353850 PROTEIN"/>
    <property type="match status" value="1"/>
</dbReference>
<dbReference type="GO" id="GO:0003676">
    <property type="term" value="F:nucleic acid binding"/>
    <property type="evidence" value="ECO:0007669"/>
    <property type="project" value="InterPro"/>
</dbReference>
<protein>
    <recommendedName>
        <fullName evidence="1">RNase H type-1 domain-containing protein</fullName>
    </recommendedName>
</protein>
<dbReference type="InterPro" id="IPR044730">
    <property type="entry name" value="RNase_H-like_dom_plant"/>
</dbReference>
<evidence type="ECO:0000313" key="3">
    <source>
        <dbReference type="Proteomes" id="UP000187203"/>
    </source>
</evidence>
<dbReference type="GO" id="GO:0004523">
    <property type="term" value="F:RNA-DNA hybrid ribonuclease activity"/>
    <property type="evidence" value="ECO:0007669"/>
    <property type="project" value="InterPro"/>
</dbReference>
<dbReference type="InterPro" id="IPR012337">
    <property type="entry name" value="RNaseH-like_sf"/>
</dbReference>
<reference evidence="3" key="1">
    <citation type="submission" date="2013-09" db="EMBL/GenBank/DDBJ databases">
        <title>Corchorus olitorius genome sequencing.</title>
        <authorList>
            <person name="Alam M."/>
            <person name="Haque M.S."/>
            <person name="Islam M.S."/>
            <person name="Emdad E.M."/>
            <person name="Islam M.M."/>
            <person name="Ahmed B."/>
            <person name="Halim A."/>
            <person name="Hossen Q.M.M."/>
            <person name="Hossain M.Z."/>
            <person name="Ahmed R."/>
            <person name="Khan M.M."/>
            <person name="Islam R."/>
            <person name="Rashid M.M."/>
            <person name="Khan S.A."/>
            <person name="Rahman M.S."/>
            <person name="Alam M."/>
            <person name="Yahiya A.S."/>
            <person name="Khan M.S."/>
            <person name="Azam M.S."/>
            <person name="Haque T."/>
            <person name="Lashkar M.Z.H."/>
            <person name="Akhand A.I."/>
            <person name="Morshed G."/>
            <person name="Roy S."/>
            <person name="Uddin K.S."/>
            <person name="Rabeya T."/>
            <person name="Hossain A.S."/>
            <person name="Chowdhury A."/>
            <person name="Snigdha A.R."/>
            <person name="Mortoza M.S."/>
            <person name="Matin S.A."/>
            <person name="Hoque S.M.E."/>
            <person name="Islam M.K."/>
            <person name="Roy D.K."/>
            <person name="Haider R."/>
            <person name="Moosa M.M."/>
            <person name="Elias S.M."/>
            <person name="Hasan A.M."/>
            <person name="Jahan S."/>
            <person name="Shafiuddin M."/>
            <person name="Mahmood N."/>
            <person name="Shommy N.S."/>
        </authorList>
    </citation>
    <scope>NUCLEOTIDE SEQUENCE [LARGE SCALE GENOMIC DNA]</scope>
    <source>
        <strain evidence="3">cv. O-4</strain>
    </source>
</reference>
<comment type="caution">
    <text evidence="2">The sequence shown here is derived from an EMBL/GenBank/DDBJ whole genome shotgun (WGS) entry which is preliminary data.</text>
</comment>
<dbReference type="Pfam" id="PF13456">
    <property type="entry name" value="RVT_3"/>
    <property type="match status" value="1"/>
</dbReference>
<keyword evidence="3" id="KW-1185">Reference proteome</keyword>
<dbReference type="InterPro" id="IPR053151">
    <property type="entry name" value="RNase_H-like"/>
</dbReference>
<dbReference type="Gene3D" id="3.30.420.10">
    <property type="entry name" value="Ribonuclease H-like superfamily/Ribonuclease H"/>
    <property type="match status" value="1"/>
</dbReference>
<organism evidence="2 3">
    <name type="scientific">Corchorus olitorius</name>
    <dbReference type="NCBI Taxonomy" id="93759"/>
    <lineage>
        <taxon>Eukaryota</taxon>
        <taxon>Viridiplantae</taxon>
        <taxon>Streptophyta</taxon>
        <taxon>Embryophyta</taxon>
        <taxon>Tracheophyta</taxon>
        <taxon>Spermatophyta</taxon>
        <taxon>Magnoliopsida</taxon>
        <taxon>eudicotyledons</taxon>
        <taxon>Gunneridae</taxon>
        <taxon>Pentapetalae</taxon>
        <taxon>rosids</taxon>
        <taxon>malvids</taxon>
        <taxon>Malvales</taxon>
        <taxon>Malvaceae</taxon>
        <taxon>Grewioideae</taxon>
        <taxon>Apeibeae</taxon>
        <taxon>Corchorus</taxon>
    </lineage>
</organism>
<evidence type="ECO:0000313" key="2">
    <source>
        <dbReference type="EMBL" id="OMP08988.1"/>
    </source>
</evidence>
<sequence>MWYPPPTNCLKFNVDGSAKASTGHAGCSGVLRDENGDMRAIFTAPLGTLNSNGAELMAIKMALEVFIKAGWKGKYSFIVESDSTMAVKWVQDNACRPWLLWTTFAVIDDLSKRLEE</sequence>
<dbReference type="CDD" id="cd06222">
    <property type="entry name" value="RNase_H_like"/>
    <property type="match status" value="1"/>
</dbReference>
<dbReference type="Proteomes" id="UP000187203">
    <property type="component" value="Unassembled WGS sequence"/>
</dbReference>